<keyword evidence="1" id="KW-0805">Transcription regulation</keyword>
<dbReference type="PANTHER" id="PTHR43537:SF53">
    <property type="entry name" value="HTH-TYPE TRANSCRIPTIONAL REPRESSOR NANR"/>
    <property type="match status" value="1"/>
</dbReference>
<dbReference type="Pfam" id="PF00392">
    <property type="entry name" value="GntR"/>
    <property type="match status" value="1"/>
</dbReference>
<feature type="domain" description="HTH gntR-type" evidence="5">
    <location>
        <begin position="26"/>
        <end position="93"/>
    </location>
</feature>
<proteinExistence type="predicted"/>
<dbReference type="AlphaFoldDB" id="A0A7Y9WWS5"/>
<dbReference type="SMART" id="SM00345">
    <property type="entry name" value="HTH_GNTR"/>
    <property type="match status" value="1"/>
</dbReference>
<evidence type="ECO:0000256" key="3">
    <source>
        <dbReference type="ARBA" id="ARBA00023163"/>
    </source>
</evidence>
<comment type="caution">
    <text evidence="6">The sequence shown here is derived from an EMBL/GenBank/DDBJ whole genome shotgun (WGS) entry which is preliminary data.</text>
</comment>
<dbReference type="SUPFAM" id="SSF48008">
    <property type="entry name" value="GntR ligand-binding domain-like"/>
    <property type="match status" value="1"/>
</dbReference>
<dbReference type="PANTHER" id="PTHR43537">
    <property type="entry name" value="TRANSCRIPTIONAL REGULATOR, GNTR FAMILY"/>
    <property type="match status" value="1"/>
</dbReference>
<gene>
    <name evidence="6" type="ORF">GGD40_007351</name>
</gene>
<reference evidence="6 7" key="1">
    <citation type="submission" date="2020-07" db="EMBL/GenBank/DDBJ databases">
        <title>Exploring microbial biodiversity for novel pathways involved in the catabolism of aromatic compounds derived from lignin.</title>
        <authorList>
            <person name="Elkins J."/>
        </authorList>
    </citation>
    <scope>NUCLEOTIDE SEQUENCE [LARGE SCALE GENOMIC DNA]</scope>
    <source>
        <strain evidence="6 7">H2C3C</strain>
    </source>
</reference>
<organism evidence="6 7">
    <name type="scientific">Paraburkholderia bryophila</name>
    <dbReference type="NCBI Taxonomy" id="420952"/>
    <lineage>
        <taxon>Bacteria</taxon>
        <taxon>Pseudomonadati</taxon>
        <taxon>Pseudomonadota</taxon>
        <taxon>Betaproteobacteria</taxon>
        <taxon>Burkholderiales</taxon>
        <taxon>Burkholderiaceae</taxon>
        <taxon>Paraburkholderia</taxon>
    </lineage>
</organism>
<evidence type="ECO:0000313" key="6">
    <source>
        <dbReference type="EMBL" id="NYH27780.1"/>
    </source>
</evidence>
<keyword evidence="2 6" id="KW-0238">DNA-binding</keyword>
<dbReference type="Pfam" id="PF07729">
    <property type="entry name" value="FCD"/>
    <property type="match status" value="1"/>
</dbReference>
<dbReference type="InterPro" id="IPR036388">
    <property type="entry name" value="WH-like_DNA-bd_sf"/>
</dbReference>
<dbReference type="Gene3D" id="1.20.120.530">
    <property type="entry name" value="GntR ligand-binding domain-like"/>
    <property type="match status" value="1"/>
</dbReference>
<sequence length="255" mass="27952">MSTNASAATAKRTPKGTTRGTPKEDADVDARLYQSIFDGVLNHRLTPGTKLPEPELCQLFGVGRAVVRRVLEKLAYDGIVVLRPNKGAVIAEPTPEETREIFEARRSVERMLVELAVQRASAHDIETLRQQLASEHAAMHRFDQPSWATLASGFHMRIAALAGNSILQNYLKELVSRCSLIVGVYETPGNAPCEHAEHAAIVDCLEARDAAGAMALMEAHLRHIEERIEITRMRGEKSLGQLLGLVGHAVPIQGR</sequence>
<dbReference type="GO" id="GO:0003677">
    <property type="term" value="F:DNA binding"/>
    <property type="evidence" value="ECO:0007669"/>
    <property type="project" value="UniProtKB-KW"/>
</dbReference>
<evidence type="ECO:0000259" key="5">
    <source>
        <dbReference type="PROSITE" id="PS50949"/>
    </source>
</evidence>
<dbReference type="InterPro" id="IPR011711">
    <property type="entry name" value="GntR_C"/>
</dbReference>
<dbReference type="InterPro" id="IPR000524">
    <property type="entry name" value="Tscrpt_reg_HTH_GntR"/>
</dbReference>
<feature type="region of interest" description="Disordered" evidence="4">
    <location>
        <begin position="1"/>
        <end position="25"/>
    </location>
</feature>
<dbReference type="Gene3D" id="1.10.10.10">
    <property type="entry name" value="Winged helix-like DNA-binding domain superfamily/Winged helix DNA-binding domain"/>
    <property type="match status" value="1"/>
</dbReference>
<dbReference type="GO" id="GO:0003700">
    <property type="term" value="F:DNA-binding transcription factor activity"/>
    <property type="evidence" value="ECO:0007669"/>
    <property type="project" value="InterPro"/>
</dbReference>
<evidence type="ECO:0000313" key="7">
    <source>
        <dbReference type="Proteomes" id="UP000540929"/>
    </source>
</evidence>
<keyword evidence="3" id="KW-0804">Transcription</keyword>
<accession>A0A7Y9WWS5</accession>
<protein>
    <submittedName>
        <fullName evidence="6">DNA-binding GntR family transcriptional regulator</fullName>
    </submittedName>
</protein>
<dbReference type="CDD" id="cd07377">
    <property type="entry name" value="WHTH_GntR"/>
    <property type="match status" value="1"/>
</dbReference>
<evidence type="ECO:0000256" key="2">
    <source>
        <dbReference type="ARBA" id="ARBA00023125"/>
    </source>
</evidence>
<keyword evidence="7" id="KW-1185">Reference proteome</keyword>
<dbReference type="EMBL" id="JACCAS010000002">
    <property type="protein sequence ID" value="NYH27780.1"/>
    <property type="molecule type" value="Genomic_DNA"/>
</dbReference>
<dbReference type="InterPro" id="IPR036390">
    <property type="entry name" value="WH_DNA-bd_sf"/>
</dbReference>
<dbReference type="InterPro" id="IPR008920">
    <property type="entry name" value="TF_FadR/GntR_C"/>
</dbReference>
<dbReference type="Proteomes" id="UP000540929">
    <property type="component" value="Unassembled WGS sequence"/>
</dbReference>
<dbReference type="RefSeq" id="WP_179746924.1">
    <property type="nucleotide sequence ID" value="NZ_JACCAS010000002.1"/>
</dbReference>
<evidence type="ECO:0000256" key="4">
    <source>
        <dbReference type="SAM" id="MobiDB-lite"/>
    </source>
</evidence>
<dbReference type="PROSITE" id="PS50949">
    <property type="entry name" value="HTH_GNTR"/>
    <property type="match status" value="1"/>
</dbReference>
<name>A0A7Y9WWS5_9BURK</name>
<evidence type="ECO:0000256" key="1">
    <source>
        <dbReference type="ARBA" id="ARBA00023015"/>
    </source>
</evidence>
<dbReference type="SUPFAM" id="SSF46785">
    <property type="entry name" value="Winged helix' DNA-binding domain"/>
    <property type="match status" value="1"/>
</dbReference>
<dbReference type="SMART" id="SM00895">
    <property type="entry name" value="FCD"/>
    <property type="match status" value="1"/>
</dbReference>